<dbReference type="InterPro" id="IPR004416">
    <property type="entry name" value="MnmG"/>
</dbReference>
<dbReference type="SMART" id="SM01228">
    <property type="entry name" value="GIDA_assoc_3"/>
    <property type="match status" value="1"/>
</dbReference>
<dbReference type="GO" id="GO:0050660">
    <property type="term" value="F:flavin adenine dinucleotide binding"/>
    <property type="evidence" value="ECO:0007669"/>
    <property type="project" value="UniProtKB-UniRule"/>
</dbReference>
<reference evidence="14 15" key="1">
    <citation type="journal article" date="2010" name="BMC Genomics">
        <title>Unprecedented loss of ammonia assimilation capability in a urease-encoding bacterial mutualist.</title>
        <authorList>
            <person name="Williams L.E."/>
            <person name="Wernegreen J.J."/>
        </authorList>
    </citation>
    <scope>NUCLEOTIDE SEQUENCE [LARGE SCALE GENOMIC DNA]</scope>
    <source>
        <strain evidence="14 15">BVAF</strain>
    </source>
</reference>
<organism evidence="14 15">
    <name type="scientific">Blochmanniella vafra (strain BVAF)</name>
    <dbReference type="NCBI Taxonomy" id="859654"/>
    <lineage>
        <taxon>Bacteria</taxon>
        <taxon>Pseudomonadati</taxon>
        <taxon>Pseudomonadota</taxon>
        <taxon>Gammaproteobacteria</taxon>
        <taxon>Enterobacterales</taxon>
        <taxon>Enterobacteriaceae</taxon>
        <taxon>ant endosymbionts</taxon>
        <taxon>Candidatus Blochmanniella</taxon>
    </lineage>
</organism>
<dbReference type="InterPro" id="IPR040131">
    <property type="entry name" value="MnmG_N"/>
</dbReference>
<evidence type="ECO:0000259" key="13">
    <source>
        <dbReference type="SMART" id="SM01228"/>
    </source>
</evidence>
<accession>E8Q5U6</accession>
<evidence type="ECO:0000313" key="15">
    <source>
        <dbReference type="Proteomes" id="UP000007464"/>
    </source>
</evidence>
<feature type="binding site" evidence="12">
    <location>
        <position position="182"/>
    </location>
    <ligand>
        <name>FAD</name>
        <dbReference type="ChEBI" id="CHEBI:57692"/>
    </ligand>
</feature>
<comment type="similarity">
    <text evidence="3 12">Belongs to the MnmG family.</text>
</comment>
<comment type="function">
    <text evidence="2 12">NAD-binding protein involved in the addition of a carboxymethylaminomethyl (cmnm) group at the wobble position (U34) of certain tRNAs, forming tRNA-cmnm(5)s(2)U34.</text>
</comment>
<keyword evidence="7 12" id="KW-0819">tRNA processing</keyword>
<dbReference type="HAMAP" id="MF_00129">
    <property type="entry name" value="MnmG_GidA"/>
    <property type="match status" value="1"/>
</dbReference>
<dbReference type="HOGENOM" id="CLU_007831_2_2_6"/>
<dbReference type="SUPFAM" id="SSF51905">
    <property type="entry name" value="FAD/NAD(P)-binding domain"/>
    <property type="match status" value="1"/>
</dbReference>
<dbReference type="FunFam" id="1.10.10.1800:FF:000001">
    <property type="entry name" value="tRNA uridine 5-carboxymethylaminomethyl modification enzyme MnmG"/>
    <property type="match status" value="1"/>
</dbReference>
<protein>
    <recommendedName>
        <fullName evidence="4 12">tRNA uridine 5-carboxymethylaminomethyl modification enzyme MnmG</fullName>
    </recommendedName>
    <alternativeName>
        <fullName evidence="11 12">Glucose-inhibited division protein A</fullName>
    </alternativeName>
</protein>
<dbReference type="AlphaFoldDB" id="E8Q5U6"/>
<gene>
    <name evidence="12 14" type="primary">mnmG</name>
    <name evidence="12 14" type="synonym">gidA</name>
    <name evidence="14" type="synonym">trmF</name>
    <name evidence="14" type="ordered locus">BVAF_001</name>
</gene>
<evidence type="ECO:0000256" key="1">
    <source>
        <dbReference type="ARBA" id="ARBA00001974"/>
    </source>
</evidence>
<evidence type="ECO:0000256" key="4">
    <source>
        <dbReference type="ARBA" id="ARBA00020461"/>
    </source>
</evidence>
<feature type="binding site" evidence="12">
    <location>
        <position position="125"/>
    </location>
    <ligand>
        <name>FAD</name>
        <dbReference type="ChEBI" id="CHEBI:57692"/>
    </ligand>
</feature>
<dbReference type="STRING" id="859654.BVAF_001"/>
<dbReference type="InterPro" id="IPR036188">
    <property type="entry name" value="FAD/NAD-bd_sf"/>
</dbReference>
<evidence type="ECO:0000256" key="2">
    <source>
        <dbReference type="ARBA" id="ARBA00003717"/>
    </source>
</evidence>
<evidence type="ECO:0000256" key="7">
    <source>
        <dbReference type="ARBA" id="ARBA00022694"/>
    </source>
</evidence>
<keyword evidence="5 12" id="KW-0963">Cytoplasm</keyword>
<dbReference type="FunFam" id="3.50.50.60:FF:000010">
    <property type="entry name" value="tRNA uridine 5-carboxymethylaminomethyl modification enzyme MnmG"/>
    <property type="match status" value="1"/>
</dbReference>
<keyword evidence="6 12" id="KW-0285">Flavoprotein</keyword>
<dbReference type="Pfam" id="PF21680">
    <property type="entry name" value="GIDA_C_1st"/>
    <property type="match status" value="1"/>
</dbReference>
<dbReference type="EMBL" id="CP002189">
    <property type="protein sequence ID" value="ADV33415.1"/>
    <property type="molecule type" value="Genomic_DNA"/>
</dbReference>
<dbReference type="Gene3D" id="1.10.150.570">
    <property type="entry name" value="GidA associated domain, C-terminal subdomain"/>
    <property type="match status" value="1"/>
</dbReference>
<evidence type="ECO:0000256" key="6">
    <source>
        <dbReference type="ARBA" id="ARBA00022630"/>
    </source>
</evidence>
<dbReference type="Proteomes" id="UP000007464">
    <property type="component" value="Chromosome"/>
</dbReference>
<dbReference type="InterPro" id="IPR047001">
    <property type="entry name" value="MnmG_C_subdom"/>
</dbReference>
<keyword evidence="8 12" id="KW-0274">FAD</keyword>
<dbReference type="NCBIfam" id="TIGR00136">
    <property type="entry name" value="mnmG_gidA"/>
    <property type="match status" value="1"/>
</dbReference>
<dbReference type="PANTHER" id="PTHR11806">
    <property type="entry name" value="GLUCOSE INHIBITED DIVISION PROTEIN A"/>
    <property type="match status" value="1"/>
</dbReference>
<evidence type="ECO:0000256" key="12">
    <source>
        <dbReference type="HAMAP-Rule" id="MF_00129"/>
    </source>
</evidence>
<dbReference type="Gene3D" id="3.50.50.60">
    <property type="entry name" value="FAD/NAD(P)-binding domain"/>
    <property type="match status" value="2"/>
</dbReference>
<comment type="subcellular location">
    <subcellularLocation>
        <location evidence="12">Cytoplasm</location>
    </subcellularLocation>
</comment>
<evidence type="ECO:0000313" key="14">
    <source>
        <dbReference type="EMBL" id="ADV33415.1"/>
    </source>
</evidence>
<name>E8Q5U6_BLOVB</name>
<dbReference type="InterPro" id="IPR002218">
    <property type="entry name" value="MnmG-rel"/>
</dbReference>
<dbReference type="InterPro" id="IPR026904">
    <property type="entry name" value="MnmG_C"/>
</dbReference>
<evidence type="ECO:0000256" key="10">
    <source>
        <dbReference type="ARBA" id="ARBA00025948"/>
    </source>
</evidence>
<evidence type="ECO:0000256" key="9">
    <source>
        <dbReference type="ARBA" id="ARBA00023027"/>
    </source>
</evidence>
<dbReference type="FunFam" id="1.10.150.570:FF:000001">
    <property type="entry name" value="tRNA uridine 5-carboxymethylaminomethyl modification enzyme MnmG"/>
    <property type="match status" value="1"/>
</dbReference>
<dbReference type="InterPro" id="IPR049312">
    <property type="entry name" value="GIDA_C_N"/>
</dbReference>
<evidence type="ECO:0000256" key="11">
    <source>
        <dbReference type="ARBA" id="ARBA00031800"/>
    </source>
</evidence>
<dbReference type="InterPro" id="IPR044920">
    <property type="entry name" value="MnmG_C_subdom_sf"/>
</dbReference>
<dbReference type="Pfam" id="PF13932">
    <property type="entry name" value="SAM_GIDA_C"/>
    <property type="match status" value="1"/>
</dbReference>
<dbReference type="GO" id="GO:0002098">
    <property type="term" value="P:tRNA wobble uridine modification"/>
    <property type="evidence" value="ECO:0007669"/>
    <property type="project" value="InterPro"/>
</dbReference>
<proteinExistence type="inferred from homology"/>
<dbReference type="Gene3D" id="1.10.10.1800">
    <property type="entry name" value="tRNA uridine 5-carboxymethylaminomethyl modification enzyme MnmG/GidA"/>
    <property type="match status" value="1"/>
</dbReference>
<dbReference type="GO" id="GO:0005829">
    <property type="term" value="C:cytosol"/>
    <property type="evidence" value="ECO:0007669"/>
    <property type="project" value="TreeGrafter"/>
</dbReference>
<dbReference type="GO" id="GO:0030488">
    <property type="term" value="P:tRNA methylation"/>
    <property type="evidence" value="ECO:0007669"/>
    <property type="project" value="TreeGrafter"/>
</dbReference>
<comment type="caution">
    <text evidence="12">Lacks conserved residue(s) required for the propagation of feature annotation.</text>
</comment>
<feature type="binding site" evidence="12">
    <location>
        <position position="372"/>
    </location>
    <ligand>
        <name>FAD</name>
        <dbReference type="ChEBI" id="CHEBI:57692"/>
    </ligand>
</feature>
<evidence type="ECO:0000256" key="3">
    <source>
        <dbReference type="ARBA" id="ARBA00007653"/>
    </source>
</evidence>
<dbReference type="OrthoDB" id="9815560at2"/>
<dbReference type="Pfam" id="PF01134">
    <property type="entry name" value="GIDA"/>
    <property type="match status" value="1"/>
</dbReference>
<keyword evidence="9 12" id="KW-0520">NAD</keyword>
<dbReference type="PANTHER" id="PTHR11806:SF0">
    <property type="entry name" value="PROTEIN MTO1 HOMOLOG, MITOCHONDRIAL"/>
    <property type="match status" value="1"/>
</dbReference>
<keyword evidence="15" id="KW-1185">Reference proteome</keyword>
<evidence type="ECO:0000256" key="5">
    <source>
        <dbReference type="ARBA" id="ARBA00022490"/>
    </source>
</evidence>
<dbReference type="FunFam" id="3.50.50.60:FF:000002">
    <property type="entry name" value="tRNA uridine 5-carboxymethylaminomethyl modification enzyme MnmG"/>
    <property type="match status" value="1"/>
</dbReference>
<comment type="subunit">
    <text evidence="10 12">Homodimer. Heterotetramer of two MnmE and two MnmG subunits.</text>
</comment>
<feature type="domain" description="tRNA uridine 5-carboxymethylaminomethyl modification enzyme C-terminal subdomain" evidence="13">
    <location>
        <begin position="548"/>
        <end position="619"/>
    </location>
</feature>
<comment type="cofactor">
    <cofactor evidence="1 12">
        <name>FAD</name>
        <dbReference type="ChEBI" id="CHEBI:57692"/>
    </cofactor>
</comment>
<evidence type="ECO:0000256" key="8">
    <source>
        <dbReference type="ARBA" id="ARBA00022827"/>
    </source>
</evidence>
<feature type="binding site" evidence="12">
    <location>
        <begin position="13"/>
        <end position="18"/>
    </location>
    <ligand>
        <name>FAD</name>
        <dbReference type="ChEBI" id="CHEBI:57692"/>
    </ligand>
</feature>
<dbReference type="KEGG" id="bva:BVAF_001"/>
<sequence length="636" mass="71479">MSYLTNFDVIVVGGGHAGTEAALAASQLKCHTLLITHNIDTLGQMSCNPSIGGIGKGHLVKEIDAMGGIMANAIDRSGIQFRILNSSKGAAVKSTRAQADKILYKQIIRQSLEDQSYLYILQASVEDVIIRHNKVMGVIIPNIEMKIFARSVILTTGTFLNGKIYIGMNNFEGGRAGDLESSSLLSRRLQELSLKVNRLKTGTSPRIYAKGVNFECMVEQHSDCPIPVFSFIGSSKQHPKQIPCYITHTNSKTHDIIRSNLHHSPVYAGLINGIPPRYCPSIEDKVIRFPDKDTHQIFLEPEGLTTSEIYLNGVATSLPFNVQIQIIQSIKGLENARILRPGYAIEYDFFNPIDLKLTLESKFISGLFLSGQINGTTGYEEAAAQGLLSGINAARYAQNKTEWYPKRDQSYLGVLVDDLCTHGTTEPYRMFTSRAEYRLSLREDNADLRLTDIARQLGLITDNRWRIFCVKQENIEREFQRFRNTYIFPNTTDIIKLNSILKVPLMNKVNGEDLLKRPEINYATLSQLSTFKPVISDNQVYEQIEIQIKYAGYLNRQKEEIDRNLRNEDTLLPFDINYNNIVGLSTEVVEKLNYCRPYSVGQASRISGITPVAISILLVWLKKKGLLKKKNNINSV</sequence>
<dbReference type="RefSeq" id="WP_013516340.1">
    <property type="nucleotide sequence ID" value="NC_014909.2"/>
</dbReference>